<dbReference type="GO" id="GO:0045259">
    <property type="term" value="C:proton-transporting ATP synthase complex"/>
    <property type="evidence" value="ECO:0007669"/>
    <property type="project" value="UniProtKB-KW"/>
</dbReference>
<dbReference type="PANTHER" id="PTHR11910">
    <property type="entry name" value="ATP SYNTHASE DELTA CHAIN"/>
    <property type="match status" value="1"/>
</dbReference>
<dbReference type="HAMAP" id="MF_01416">
    <property type="entry name" value="ATP_synth_delta_bact"/>
    <property type="match status" value="1"/>
</dbReference>
<keyword evidence="3 7" id="KW-0375">Hydrogen ion transport</keyword>
<evidence type="ECO:0000256" key="5">
    <source>
        <dbReference type="ARBA" id="ARBA00023136"/>
    </source>
</evidence>
<dbReference type="eggNOG" id="COG0712">
    <property type="taxonomic scope" value="Bacteria"/>
</dbReference>
<dbReference type="Gene3D" id="1.10.520.20">
    <property type="entry name" value="N-terminal domain of the delta subunit of the F1F0-ATP synthase"/>
    <property type="match status" value="1"/>
</dbReference>
<keyword evidence="6 7" id="KW-0066">ATP synthesis</keyword>
<reference evidence="8 9" key="1">
    <citation type="submission" date="2014-07" db="EMBL/GenBank/DDBJ databases">
        <title>Genome of Chryseobacterium piperi CTM.</title>
        <authorList>
            <person name="Pipes S.E."/>
            <person name="Stropko S.J."/>
            <person name="Newman J.D."/>
        </authorList>
    </citation>
    <scope>NUCLEOTIDE SEQUENCE [LARGE SCALE GENOMIC DNA]</scope>
    <source>
        <strain evidence="8 9">CTM</strain>
    </source>
</reference>
<name>A0A086BL95_9FLAO</name>
<evidence type="ECO:0000256" key="4">
    <source>
        <dbReference type="ARBA" id="ARBA00023065"/>
    </source>
</evidence>
<comment type="function">
    <text evidence="7">F(1)F(0) ATP synthase produces ATP from ADP in the presence of a proton or sodium gradient. F-type ATPases consist of two structural domains, F(1) containing the extramembraneous catalytic core and F(0) containing the membrane proton channel, linked together by a central stalk and a peripheral stalk. During catalysis, ATP synthesis in the catalytic domain of F(1) is coupled via a rotary mechanism of the central stalk subunits to proton translocation.</text>
</comment>
<keyword evidence="7" id="KW-0139">CF(1)</keyword>
<evidence type="ECO:0000313" key="9">
    <source>
        <dbReference type="Proteomes" id="UP000028709"/>
    </source>
</evidence>
<keyword evidence="4 7" id="KW-0406">Ion transport</keyword>
<evidence type="ECO:0000256" key="1">
    <source>
        <dbReference type="ARBA" id="ARBA00004370"/>
    </source>
</evidence>
<evidence type="ECO:0000256" key="6">
    <source>
        <dbReference type="ARBA" id="ARBA00023310"/>
    </source>
</evidence>
<dbReference type="KEGG" id="cpip:CJF12_03100"/>
<dbReference type="Proteomes" id="UP000028709">
    <property type="component" value="Unassembled WGS sequence"/>
</dbReference>
<dbReference type="STRING" id="558152.IQ37_03395"/>
<dbReference type="NCBIfam" id="TIGR01145">
    <property type="entry name" value="ATP_synt_delta"/>
    <property type="match status" value="1"/>
</dbReference>
<dbReference type="GO" id="GO:0005886">
    <property type="term" value="C:plasma membrane"/>
    <property type="evidence" value="ECO:0007669"/>
    <property type="project" value="UniProtKB-SubCell"/>
</dbReference>
<dbReference type="GO" id="GO:0046933">
    <property type="term" value="F:proton-transporting ATP synthase activity, rotational mechanism"/>
    <property type="evidence" value="ECO:0007669"/>
    <property type="project" value="UniProtKB-UniRule"/>
</dbReference>
<dbReference type="SUPFAM" id="SSF47928">
    <property type="entry name" value="N-terminal domain of the delta subunit of the F1F0-ATP synthase"/>
    <property type="match status" value="1"/>
</dbReference>
<dbReference type="RefSeq" id="WP_034681709.1">
    <property type="nucleotide sequence ID" value="NZ_CP023049.2"/>
</dbReference>
<comment type="function">
    <text evidence="7">This protein is part of the stalk that links CF(0) to CF(1). It either transmits conformational changes from CF(0) to CF(1) or is implicated in proton conduction.</text>
</comment>
<evidence type="ECO:0000256" key="7">
    <source>
        <dbReference type="HAMAP-Rule" id="MF_01416"/>
    </source>
</evidence>
<dbReference type="AlphaFoldDB" id="A0A086BL95"/>
<keyword evidence="9" id="KW-1185">Reference proteome</keyword>
<evidence type="ECO:0000313" key="8">
    <source>
        <dbReference type="EMBL" id="KFF29709.1"/>
    </source>
</evidence>
<organism evidence="8 9">
    <name type="scientific">Chryseobacterium piperi</name>
    <dbReference type="NCBI Taxonomy" id="558152"/>
    <lineage>
        <taxon>Bacteria</taxon>
        <taxon>Pseudomonadati</taxon>
        <taxon>Bacteroidota</taxon>
        <taxon>Flavobacteriia</taxon>
        <taxon>Flavobacteriales</taxon>
        <taxon>Weeksellaceae</taxon>
        <taxon>Chryseobacterium group</taxon>
        <taxon>Chryseobacterium</taxon>
    </lineage>
</organism>
<keyword evidence="7" id="KW-1003">Cell membrane</keyword>
<dbReference type="PRINTS" id="PR00125">
    <property type="entry name" value="ATPASEDELTA"/>
</dbReference>
<dbReference type="EMBL" id="JPRJ01000003">
    <property type="protein sequence ID" value="KFF29709.1"/>
    <property type="molecule type" value="Genomic_DNA"/>
</dbReference>
<keyword evidence="2 7" id="KW-0813">Transport</keyword>
<proteinExistence type="inferred from homology"/>
<comment type="similarity">
    <text evidence="7">Belongs to the ATPase delta chain family.</text>
</comment>
<comment type="caution">
    <text evidence="8">The sequence shown here is derived from an EMBL/GenBank/DDBJ whole genome shotgun (WGS) entry which is preliminary data.</text>
</comment>
<keyword evidence="5 7" id="KW-0472">Membrane</keyword>
<sequence length="179" mass="20145">MLTSKVAKRYAQGLLDFTNETGQTATVFSEMKDVAKLMSESTDLNKFFLTPYIDAKKKTEVANEIFKGLSLSSQNLIRLVIRQGRESQLKNIAQEFINKVEDINGVQRIKLTTATELSKENIDQILRSTNLVNSTSNFDLKVNVNPKLLGGYILRVGDQQIDASVKSKLNQVKKDFQLN</sequence>
<evidence type="ECO:0000256" key="3">
    <source>
        <dbReference type="ARBA" id="ARBA00022781"/>
    </source>
</evidence>
<dbReference type="InterPro" id="IPR000711">
    <property type="entry name" value="ATPase_OSCP/dsu"/>
</dbReference>
<accession>A0A086BL95</accession>
<dbReference type="Pfam" id="PF00213">
    <property type="entry name" value="OSCP"/>
    <property type="match status" value="1"/>
</dbReference>
<dbReference type="OrthoDB" id="9802471at2"/>
<comment type="subcellular location">
    <subcellularLocation>
        <location evidence="7">Cell membrane</location>
        <topology evidence="7">Peripheral membrane protein</topology>
    </subcellularLocation>
    <subcellularLocation>
        <location evidence="1">Membrane</location>
    </subcellularLocation>
</comment>
<dbReference type="InterPro" id="IPR026015">
    <property type="entry name" value="ATP_synth_OSCP/delta_N_sf"/>
</dbReference>
<protein>
    <recommendedName>
        <fullName evidence="7">ATP synthase subunit delta</fullName>
    </recommendedName>
    <alternativeName>
        <fullName evidence="7">ATP synthase F(1) sector subunit delta</fullName>
    </alternativeName>
    <alternativeName>
        <fullName evidence="7">F-type ATPase subunit delta</fullName>
        <shortName evidence="7">F-ATPase subunit delta</shortName>
    </alternativeName>
</protein>
<evidence type="ECO:0000256" key="2">
    <source>
        <dbReference type="ARBA" id="ARBA00022448"/>
    </source>
</evidence>
<gene>
    <name evidence="7" type="primary">atpH</name>
    <name evidence="8" type="ORF">IQ37_03395</name>
</gene>